<evidence type="ECO:0000313" key="2">
    <source>
        <dbReference type="Proteomes" id="UP001150942"/>
    </source>
</evidence>
<sequence length="93" mass="10161">MGATSLFVIARKATERVVAQLDGDEGGWRASNRSNETSLSVNTRRAAERVVTCFPLTPILSKTAWLNRKVFLLPRSNVSVCEHAKGSRTCVVA</sequence>
<evidence type="ECO:0000313" key="1">
    <source>
        <dbReference type="EMBL" id="KAJ5213351.1"/>
    </source>
</evidence>
<comment type="caution">
    <text evidence="1">The sequence shown here is derived from an EMBL/GenBank/DDBJ whole genome shotgun (WGS) entry which is preliminary data.</text>
</comment>
<gene>
    <name evidence="1" type="ORF">N7449_000520</name>
</gene>
<reference evidence="1" key="1">
    <citation type="submission" date="2022-11" db="EMBL/GenBank/DDBJ databases">
        <authorList>
            <person name="Petersen C."/>
        </authorList>
    </citation>
    <scope>NUCLEOTIDE SEQUENCE</scope>
    <source>
        <strain evidence="1">IBT 20477</strain>
    </source>
</reference>
<proteinExistence type="predicted"/>
<accession>A0A9W9T8L1</accession>
<dbReference type="OrthoDB" id="4369500at2759"/>
<keyword evidence="2" id="KW-1185">Reference proteome</keyword>
<dbReference type="AlphaFoldDB" id="A0A9W9T8L1"/>
<name>A0A9W9T8L1_9EURO</name>
<dbReference type="Proteomes" id="UP001150942">
    <property type="component" value="Unassembled WGS sequence"/>
</dbReference>
<dbReference type="EMBL" id="JAPQKQ010000001">
    <property type="protein sequence ID" value="KAJ5213351.1"/>
    <property type="molecule type" value="Genomic_DNA"/>
</dbReference>
<protein>
    <submittedName>
        <fullName evidence="1">Uncharacterized protein</fullName>
    </submittedName>
</protein>
<organism evidence="1 2">
    <name type="scientific">Penicillium cf. viridicatum</name>
    <dbReference type="NCBI Taxonomy" id="2972119"/>
    <lineage>
        <taxon>Eukaryota</taxon>
        <taxon>Fungi</taxon>
        <taxon>Dikarya</taxon>
        <taxon>Ascomycota</taxon>
        <taxon>Pezizomycotina</taxon>
        <taxon>Eurotiomycetes</taxon>
        <taxon>Eurotiomycetidae</taxon>
        <taxon>Eurotiales</taxon>
        <taxon>Aspergillaceae</taxon>
        <taxon>Penicillium</taxon>
    </lineage>
</organism>
<reference evidence="1" key="2">
    <citation type="journal article" date="2023" name="IMA Fungus">
        <title>Comparative genomic study of the Penicillium genus elucidates a diverse pangenome and 15 lateral gene transfer events.</title>
        <authorList>
            <person name="Petersen C."/>
            <person name="Sorensen T."/>
            <person name="Nielsen M.R."/>
            <person name="Sondergaard T.E."/>
            <person name="Sorensen J.L."/>
            <person name="Fitzpatrick D.A."/>
            <person name="Frisvad J.C."/>
            <person name="Nielsen K.L."/>
        </authorList>
    </citation>
    <scope>NUCLEOTIDE SEQUENCE</scope>
    <source>
        <strain evidence="1">IBT 20477</strain>
    </source>
</reference>